<name>A0A2A2ZG19_MYCAV</name>
<dbReference type="Pfam" id="PF13242">
    <property type="entry name" value="Hydrolase_like"/>
    <property type="match status" value="1"/>
</dbReference>
<dbReference type="RefSeq" id="WP_031354504.1">
    <property type="nucleotide sequence ID" value="NZ_JAAILH010000016.1"/>
</dbReference>
<dbReference type="SUPFAM" id="SSF56784">
    <property type="entry name" value="HAD-like"/>
    <property type="match status" value="1"/>
</dbReference>
<evidence type="ECO:0000313" key="1">
    <source>
        <dbReference type="EMBL" id="PBA25391.1"/>
    </source>
</evidence>
<dbReference type="InterPro" id="IPR023214">
    <property type="entry name" value="HAD_sf"/>
</dbReference>
<dbReference type="Proteomes" id="UP000217768">
    <property type="component" value="Unassembled WGS sequence"/>
</dbReference>
<sequence length="262" mass="28291">MTPTPVVFSDLDGTLYVGDELVPGAPEAVTRLRNMGCTLRFLTNTDTVPPQTLQETLRERGFDVRVGEVFTPVSAALQLFEATRGRINVLPVVSSALLPTFAPYRHAGGAITHVVVGNTHDTLTHQLLDLAFRALERGATLIALQRGKYRKRPDGNHIDTGAITAALEHATGVTSKLLGKPSPEFLRSAAASVPVKPNALWLIGDQPANDIAMGNAVGAHTIQVRTGMYADQIDLTQTHPAETTLDSIVDMPAWLTRNEHQH</sequence>
<dbReference type="Pfam" id="PF13344">
    <property type="entry name" value="Hydrolase_6"/>
    <property type="match status" value="1"/>
</dbReference>
<dbReference type="InterPro" id="IPR036412">
    <property type="entry name" value="HAD-like_sf"/>
</dbReference>
<evidence type="ECO:0000313" key="2">
    <source>
        <dbReference type="Proteomes" id="UP000217768"/>
    </source>
</evidence>
<reference evidence="1 2" key="1">
    <citation type="submission" date="2017-08" db="EMBL/GenBank/DDBJ databases">
        <title>Phylogenetic analysis of Mycobacterium avium complex whole genomes.</title>
        <authorList>
            <person name="Caverly L.J."/>
            <person name="Spilker T."/>
            <person name="Lipuma J."/>
        </authorList>
    </citation>
    <scope>NUCLEOTIDE SEQUENCE [LARGE SCALE GENOMIC DNA]</scope>
    <source>
        <strain evidence="1 2">FLAC0165</strain>
    </source>
</reference>
<dbReference type="OrthoDB" id="148966at2"/>
<dbReference type="GeneID" id="91489749"/>
<dbReference type="GO" id="GO:0016791">
    <property type="term" value="F:phosphatase activity"/>
    <property type="evidence" value="ECO:0007669"/>
    <property type="project" value="TreeGrafter"/>
</dbReference>
<comment type="caution">
    <text evidence="1">The sequence shown here is derived from an EMBL/GenBank/DDBJ whole genome shotgun (WGS) entry which is preliminary data.</text>
</comment>
<proteinExistence type="predicted"/>
<protein>
    <submittedName>
        <fullName evidence="1">TIGR01458 family HAD-type hydrolase</fullName>
    </submittedName>
</protein>
<dbReference type="PANTHER" id="PTHR19288">
    <property type="entry name" value="4-NITROPHENYLPHOSPHATASE-RELATED"/>
    <property type="match status" value="1"/>
</dbReference>
<dbReference type="AlphaFoldDB" id="A0A2A2ZG19"/>
<gene>
    <name evidence="1" type="ORF">CKJ66_18040</name>
</gene>
<dbReference type="Gene3D" id="3.40.50.1000">
    <property type="entry name" value="HAD superfamily/HAD-like"/>
    <property type="match status" value="2"/>
</dbReference>
<organism evidence="1 2">
    <name type="scientific">Mycobacterium avium</name>
    <dbReference type="NCBI Taxonomy" id="1764"/>
    <lineage>
        <taxon>Bacteria</taxon>
        <taxon>Bacillati</taxon>
        <taxon>Actinomycetota</taxon>
        <taxon>Actinomycetes</taxon>
        <taxon>Mycobacteriales</taxon>
        <taxon>Mycobacteriaceae</taxon>
        <taxon>Mycobacterium</taxon>
        <taxon>Mycobacterium avium complex (MAC)</taxon>
    </lineage>
</organism>
<dbReference type="EMBL" id="NSFD01000045">
    <property type="protein sequence ID" value="PBA25391.1"/>
    <property type="molecule type" value="Genomic_DNA"/>
</dbReference>
<dbReference type="PANTHER" id="PTHR19288:SF46">
    <property type="entry name" value="HALOACID DEHALOGENASE-LIKE HYDROLASE DOMAIN-CONTAINING PROTEIN 2"/>
    <property type="match status" value="1"/>
</dbReference>
<dbReference type="InterPro" id="IPR006357">
    <property type="entry name" value="HAD-SF_hydro_IIA"/>
</dbReference>
<dbReference type="GO" id="GO:0005737">
    <property type="term" value="C:cytoplasm"/>
    <property type="evidence" value="ECO:0007669"/>
    <property type="project" value="TreeGrafter"/>
</dbReference>
<accession>A0A2A2ZG19</accession>
<keyword evidence="1" id="KW-0378">Hydrolase</keyword>